<comment type="catalytic activity">
    <reaction evidence="1">
        <text>Catalyzes the rearrangement of -S-S- bonds in proteins.</text>
        <dbReference type="EC" id="5.3.4.1"/>
    </reaction>
</comment>
<evidence type="ECO:0000313" key="12">
    <source>
        <dbReference type="Proteomes" id="UP000054886"/>
    </source>
</evidence>
<evidence type="ECO:0000256" key="9">
    <source>
        <dbReference type="SAM" id="SignalP"/>
    </source>
</evidence>
<organism evidence="11 12">
    <name type="scientific">Candida glabrata</name>
    <name type="common">Yeast</name>
    <name type="synonym">Torulopsis glabrata</name>
    <dbReference type="NCBI Taxonomy" id="5478"/>
    <lineage>
        <taxon>Eukaryota</taxon>
        <taxon>Fungi</taxon>
        <taxon>Dikarya</taxon>
        <taxon>Ascomycota</taxon>
        <taxon>Saccharomycotina</taxon>
        <taxon>Saccharomycetes</taxon>
        <taxon>Saccharomycetales</taxon>
        <taxon>Saccharomycetaceae</taxon>
        <taxon>Nakaseomyces</taxon>
    </lineage>
</organism>
<keyword evidence="7" id="KW-0676">Redox-active center</keyword>
<dbReference type="Pfam" id="PF13848">
    <property type="entry name" value="Thioredoxin_6"/>
    <property type="match status" value="1"/>
</dbReference>
<evidence type="ECO:0000256" key="4">
    <source>
        <dbReference type="ARBA" id="ARBA00012723"/>
    </source>
</evidence>
<dbReference type="InterPro" id="IPR013766">
    <property type="entry name" value="Thioredoxin_domain"/>
</dbReference>
<feature type="signal peptide" evidence="9">
    <location>
        <begin position="1"/>
        <end position="16"/>
    </location>
</feature>
<dbReference type="EC" id="5.3.4.1" evidence="4"/>
<feature type="chain" id="PRO_5009807284" description="protein disulfide-isomerase" evidence="9">
    <location>
        <begin position="17"/>
        <end position="533"/>
    </location>
</feature>
<name>A0A0W0CUX2_CANGB</name>
<dbReference type="GO" id="GO:0003756">
    <property type="term" value="F:protein disulfide isomerase activity"/>
    <property type="evidence" value="ECO:0007669"/>
    <property type="project" value="UniProtKB-EC"/>
</dbReference>
<dbReference type="SUPFAM" id="SSF52833">
    <property type="entry name" value="Thioredoxin-like"/>
    <property type="match status" value="2"/>
</dbReference>
<dbReference type="PANTHER" id="PTHR18929">
    <property type="entry name" value="PROTEIN DISULFIDE ISOMERASE"/>
    <property type="match status" value="1"/>
</dbReference>
<feature type="domain" description="Thioredoxin" evidence="10">
    <location>
        <begin position="345"/>
        <end position="479"/>
    </location>
</feature>
<comment type="caution">
    <text evidence="11">The sequence shown here is derived from an EMBL/GenBank/DDBJ whole genome shotgun (WGS) entry which is preliminary data.</text>
</comment>
<keyword evidence="6 11" id="KW-0413">Isomerase</keyword>
<keyword evidence="8" id="KW-0175">Coiled coil</keyword>
<evidence type="ECO:0000256" key="7">
    <source>
        <dbReference type="ARBA" id="ARBA00023284"/>
    </source>
</evidence>
<dbReference type="EMBL" id="LLZZ01000149">
    <property type="protein sequence ID" value="KTA98978.1"/>
    <property type="molecule type" value="Genomic_DNA"/>
</dbReference>
<evidence type="ECO:0000256" key="1">
    <source>
        <dbReference type="ARBA" id="ARBA00001182"/>
    </source>
</evidence>
<accession>A0A0W0CUX2</accession>
<proteinExistence type="inferred from homology"/>
<dbReference type="GO" id="GO:0019153">
    <property type="term" value="F:protein-disulfide reductase (glutathione) activity"/>
    <property type="evidence" value="ECO:0007669"/>
    <property type="project" value="EnsemblFungi"/>
</dbReference>
<evidence type="ECO:0000256" key="8">
    <source>
        <dbReference type="SAM" id="Coils"/>
    </source>
</evidence>
<dbReference type="GO" id="GO:0006457">
    <property type="term" value="P:protein folding"/>
    <property type="evidence" value="ECO:0007669"/>
    <property type="project" value="EnsemblFungi"/>
</dbReference>
<dbReference type="VEuPathDB" id="FungiDB:CAGL0H01727g"/>
<dbReference type="GO" id="GO:0051082">
    <property type="term" value="F:unfolded protein binding"/>
    <property type="evidence" value="ECO:0007669"/>
    <property type="project" value="EnsemblFungi"/>
</dbReference>
<evidence type="ECO:0000256" key="3">
    <source>
        <dbReference type="ARBA" id="ARBA00006347"/>
    </source>
</evidence>
<dbReference type="InterPro" id="IPR036249">
    <property type="entry name" value="Thioredoxin-like_sf"/>
</dbReference>
<dbReference type="GO" id="GO:0005788">
    <property type="term" value="C:endoplasmic reticulum lumen"/>
    <property type="evidence" value="ECO:0007669"/>
    <property type="project" value="UniProtKB-SubCell"/>
</dbReference>
<dbReference type="PROSITE" id="PS51352">
    <property type="entry name" value="THIOREDOXIN_2"/>
    <property type="match status" value="2"/>
</dbReference>
<evidence type="ECO:0000259" key="10">
    <source>
        <dbReference type="PROSITE" id="PS51352"/>
    </source>
</evidence>
<comment type="similarity">
    <text evidence="3">Belongs to the protein disulfide isomerase family.</text>
</comment>
<protein>
    <recommendedName>
        <fullName evidence="4">protein disulfide-isomerase</fullName>
        <ecNumber evidence="4">5.3.4.1</ecNumber>
    </recommendedName>
</protein>
<evidence type="ECO:0000313" key="11">
    <source>
        <dbReference type="EMBL" id="KTA98978.1"/>
    </source>
</evidence>
<keyword evidence="5" id="KW-0256">Endoplasmic reticulum</keyword>
<dbReference type="PANTHER" id="PTHR18929:SF132">
    <property type="entry name" value="PROTEIN DISULFIDE-ISOMERASE A3"/>
    <property type="match status" value="1"/>
</dbReference>
<dbReference type="CDD" id="cd02981">
    <property type="entry name" value="PDI_b_family"/>
    <property type="match status" value="1"/>
</dbReference>
<dbReference type="CDD" id="cd02961">
    <property type="entry name" value="PDI_a_family"/>
    <property type="match status" value="1"/>
</dbReference>
<dbReference type="Proteomes" id="UP000054886">
    <property type="component" value="Unassembled WGS sequence"/>
</dbReference>
<dbReference type="CDD" id="cd02982">
    <property type="entry name" value="PDI_b'_family"/>
    <property type="match status" value="1"/>
</dbReference>
<dbReference type="Pfam" id="PF00085">
    <property type="entry name" value="Thioredoxin"/>
    <property type="match status" value="2"/>
</dbReference>
<dbReference type="AlphaFoldDB" id="A0A0W0CUX2"/>
<dbReference type="VEuPathDB" id="FungiDB:B1J91_H01727g"/>
<dbReference type="GO" id="GO:0034976">
    <property type="term" value="P:response to endoplasmic reticulum stress"/>
    <property type="evidence" value="ECO:0007669"/>
    <property type="project" value="TreeGrafter"/>
</dbReference>
<keyword evidence="9" id="KW-0732">Signal</keyword>
<dbReference type="CDD" id="cd02995">
    <property type="entry name" value="PDI_a_PDI_a'_C"/>
    <property type="match status" value="1"/>
</dbReference>
<sequence length="533" mass="59977">MVSVKSLALAIGVASAIQLPDAIAPDSSNIIKANISQFATHVKENPIVMVEFFTPWCTHSKMLQPRLSEAATIVKGVKIPILQVDCTQYGVLCDQQMIDFYPTLKVYKNHRLVGAENYKGSQAGNEIANYLLNLKNNPVTNVTSAQEVEKMKSETDMPIVHNRGNLEIDEILRSVALDMSEKFAFIRDTVASENGTLEMYFPGTNRTAVYDGPQPPTEESISIWMHMENLPFFADIEAADFKNYMATKLPIAYFYYSTPQELNDFTGLFNELGEKYRGKLNFVGMNPHKFQEHLKLLNLKQRFPLFVIHNVNNNLKYTLDQFTDESDKVMKKLESEDIKKLVEDFVEGKAQPIIKSEPIPKTQDSVLYKLVAKTHNDFVYNNDKDVFVKYYAPWCQHSKAFRPVLEEIAELFGSNPETKEKIVFAEVDSTANDIIDFPVAGYPTLVLYRAGSKPGSQPIIFEGKRSLENVLDFIKSHSTSNLDGQALLEKQKQDEAKAIEDAQAAEAAEAVNAQAQAANADQKAFNNEIKDEL</sequence>
<dbReference type="Gene3D" id="3.40.30.10">
    <property type="entry name" value="Glutaredoxin"/>
    <property type="match status" value="3"/>
</dbReference>
<evidence type="ECO:0000256" key="5">
    <source>
        <dbReference type="ARBA" id="ARBA00022824"/>
    </source>
</evidence>
<comment type="subcellular location">
    <subcellularLocation>
        <location evidence="2">Endoplasmic reticulum lumen</location>
    </subcellularLocation>
</comment>
<feature type="domain" description="Thioredoxin" evidence="10">
    <location>
        <begin position="13"/>
        <end position="136"/>
    </location>
</feature>
<feature type="coiled-coil region" evidence="8">
    <location>
        <begin position="485"/>
        <end position="528"/>
    </location>
</feature>
<dbReference type="VEuPathDB" id="FungiDB:GVI51_H01529"/>
<evidence type="ECO:0000256" key="6">
    <source>
        <dbReference type="ARBA" id="ARBA00023235"/>
    </source>
</evidence>
<evidence type="ECO:0000256" key="2">
    <source>
        <dbReference type="ARBA" id="ARBA00004319"/>
    </source>
</evidence>
<reference evidence="11 12" key="1">
    <citation type="submission" date="2015-10" db="EMBL/GenBank/DDBJ databases">
        <title>Draft genomes sequences of Candida glabrata isolates 1A, 1B, 2A, 2B, 3A and 3B.</title>
        <authorList>
            <person name="Haavelsrud O.E."/>
            <person name="Gaustad P."/>
        </authorList>
    </citation>
    <scope>NUCLEOTIDE SEQUENCE [LARGE SCALE GENOMIC DNA]</scope>
    <source>
        <strain evidence="11">910700640</strain>
    </source>
</reference>
<gene>
    <name evidence="11" type="ORF">AO440_001974</name>
</gene>
<dbReference type="VEuPathDB" id="FungiDB:GWK60_H01529"/>
<dbReference type="VEuPathDB" id="FungiDB:GW608_H01529"/>